<dbReference type="Proteomes" id="UP000032679">
    <property type="component" value="Unassembled WGS sequence"/>
</dbReference>
<evidence type="ECO:0000313" key="1">
    <source>
        <dbReference type="EMBL" id="GAN55579.1"/>
    </source>
</evidence>
<name>A0A0D6MPF8_9PROT</name>
<dbReference type="EMBL" id="BALE01000048">
    <property type="protein sequence ID" value="GAN55579.1"/>
    <property type="molecule type" value="Genomic_DNA"/>
</dbReference>
<keyword evidence="2" id="KW-1185">Reference proteome</keyword>
<evidence type="ECO:0008006" key="3">
    <source>
        <dbReference type="Google" id="ProtNLM"/>
    </source>
</evidence>
<gene>
    <name evidence="1" type="ORF">Tasa_048_204</name>
</gene>
<dbReference type="STRING" id="1231623.Tasa_048_204"/>
<comment type="caution">
    <text evidence="1">The sequence shown here is derived from an EMBL/GenBank/DDBJ whole genome shotgun (WGS) entry which is preliminary data.</text>
</comment>
<protein>
    <recommendedName>
        <fullName evidence="3">Phage protein</fullName>
    </recommendedName>
</protein>
<proteinExistence type="predicted"/>
<organism evidence="1 2">
    <name type="scientific">Tanticharoenia sakaeratensis NBRC 103193</name>
    <dbReference type="NCBI Taxonomy" id="1231623"/>
    <lineage>
        <taxon>Bacteria</taxon>
        <taxon>Pseudomonadati</taxon>
        <taxon>Pseudomonadota</taxon>
        <taxon>Alphaproteobacteria</taxon>
        <taxon>Acetobacterales</taxon>
        <taxon>Acetobacteraceae</taxon>
        <taxon>Tanticharoenia</taxon>
    </lineage>
</organism>
<accession>A0A0D6MPF8</accession>
<evidence type="ECO:0000313" key="2">
    <source>
        <dbReference type="Proteomes" id="UP000032679"/>
    </source>
</evidence>
<dbReference type="AlphaFoldDB" id="A0A0D6MPF8"/>
<dbReference type="RefSeq" id="WP_048850786.1">
    <property type="nucleotide sequence ID" value="NZ_BALE01000048.1"/>
</dbReference>
<reference evidence="1 2" key="1">
    <citation type="submission" date="2012-10" db="EMBL/GenBank/DDBJ databases">
        <title>Genome sequencing of Tanticharoenia sakaeratensis NBRC 103193.</title>
        <authorList>
            <person name="Azuma Y."/>
            <person name="Hadano H."/>
            <person name="Hirakawa H."/>
            <person name="Matsushita K."/>
        </authorList>
    </citation>
    <scope>NUCLEOTIDE SEQUENCE [LARGE SCALE GENOMIC DNA]</scope>
    <source>
        <strain evidence="1 2">NBRC 103193</strain>
    </source>
</reference>
<sequence length="328" mass="33907">MADVSSIAQALAYACAELVFPDGLSAPSVTGRQTVVRRGWLLPSDLFTAQSVRNNVDYVTVTSSLKHYRPHPEPLGRPWRETAFIAPTVSVTVSGSTATVALQAGAVPVGIVGVRATPDDGEPVVASYAVQADDTVETIAEVLASALPEVAVSGGSMSIKGRIEAQVAGFGRSIRVTRRQTQGFTVSIWTSNAGARDALGSALDEALASLGWLSTMDGAQALLTFEGAGDVDTMQTQALYRRDLTYSVTFDTLQTQISAQMLFGGGTLTLEAGGQTASEHFGDQSEAGLGQSQQAALSAASAAAKLLLPASPYPGFSMDAFGTVTAAA</sequence>